<dbReference type="GO" id="GO:0022857">
    <property type="term" value="F:transmembrane transporter activity"/>
    <property type="evidence" value="ECO:0007669"/>
    <property type="project" value="InterPro"/>
</dbReference>
<evidence type="ECO:0000256" key="5">
    <source>
        <dbReference type="ARBA" id="ARBA00023136"/>
    </source>
</evidence>
<keyword evidence="3 6" id="KW-0812">Transmembrane</keyword>
<organism evidence="7 8">
    <name type="scientific">Ferroacidibacillus organovorans</name>
    <dbReference type="NCBI Taxonomy" id="1765683"/>
    <lineage>
        <taxon>Bacteria</taxon>
        <taxon>Bacillati</taxon>
        <taxon>Bacillota</taxon>
        <taxon>Bacilli</taxon>
        <taxon>Bacillales</taxon>
        <taxon>Alicyclobacillaceae</taxon>
        <taxon>Ferroacidibacillus</taxon>
    </lineage>
</organism>
<keyword evidence="4 6" id="KW-1133">Transmembrane helix</keyword>
<feature type="transmembrane region" description="Helical" evidence="6">
    <location>
        <begin position="305"/>
        <end position="322"/>
    </location>
</feature>
<protein>
    <submittedName>
        <fullName evidence="7">ATPase</fullName>
    </submittedName>
</protein>
<dbReference type="PANTHER" id="PTHR32196">
    <property type="entry name" value="ABC TRANSPORTER PERMEASE PROTEIN YPHD-RELATED-RELATED"/>
    <property type="match status" value="1"/>
</dbReference>
<dbReference type="CDD" id="cd06579">
    <property type="entry name" value="TM_PBP1_transp_AraH_like"/>
    <property type="match status" value="1"/>
</dbReference>
<dbReference type="Pfam" id="PF02653">
    <property type="entry name" value="BPD_transp_2"/>
    <property type="match status" value="1"/>
</dbReference>
<proteinExistence type="predicted"/>
<keyword evidence="8" id="KW-1185">Reference proteome</keyword>
<dbReference type="PANTHER" id="PTHR32196:SF72">
    <property type="entry name" value="RIBOSE IMPORT PERMEASE PROTEIN RBSC"/>
    <property type="match status" value="1"/>
</dbReference>
<evidence type="ECO:0000256" key="1">
    <source>
        <dbReference type="ARBA" id="ARBA00004651"/>
    </source>
</evidence>
<name>A0A1V4EQT8_9BACL</name>
<feature type="transmembrane region" description="Helical" evidence="6">
    <location>
        <begin position="225"/>
        <end position="248"/>
    </location>
</feature>
<evidence type="ECO:0000256" key="6">
    <source>
        <dbReference type="SAM" id="Phobius"/>
    </source>
</evidence>
<dbReference type="GO" id="GO:0005886">
    <property type="term" value="C:plasma membrane"/>
    <property type="evidence" value="ECO:0007669"/>
    <property type="project" value="UniProtKB-SubCell"/>
</dbReference>
<feature type="transmembrane region" description="Helical" evidence="6">
    <location>
        <begin position="172"/>
        <end position="195"/>
    </location>
</feature>
<keyword evidence="5 6" id="KW-0472">Membrane</keyword>
<evidence type="ECO:0000256" key="3">
    <source>
        <dbReference type="ARBA" id="ARBA00022692"/>
    </source>
</evidence>
<evidence type="ECO:0000256" key="4">
    <source>
        <dbReference type="ARBA" id="ARBA00022989"/>
    </source>
</evidence>
<keyword evidence="2" id="KW-1003">Cell membrane</keyword>
<dbReference type="InterPro" id="IPR001851">
    <property type="entry name" value="ABC_transp_permease"/>
</dbReference>
<evidence type="ECO:0000313" key="8">
    <source>
        <dbReference type="Proteomes" id="UP000190229"/>
    </source>
</evidence>
<feature type="transmembrane region" description="Helical" evidence="6">
    <location>
        <begin position="104"/>
        <end position="125"/>
    </location>
</feature>
<dbReference type="AlphaFoldDB" id="A0A1V4EQT8"/>
<feature type="transmembrane region" description="Helical" evidence="6">
    <location>
        <begin position="132"/>
        <end position="152"/>
    </location>
</feature>
<dbReference type="Proteomes" id="UP000190229">
    <property type="component" value="Unassembled WGS sequence"/>
</dbReference>
<dbReference type="EMBL" id="MWPS01000043">
    <property type="protein sequence ID" value="OPG15210.1"/>
    <property type="molecule type" value="Genomic_DNA"/>
</dbReference>
<evidence type="ECO:0000256" key="2">
    <source>
        <dbReference type="ARBA" id="ARBA00022475"/>
    </source>
</evidence>
<feature type="transmembrane region" description="Helical" evidence="6">
    <location>
        <begin position="76"/>
        <end position="98"/>
    </location>
</feature>
<comment type="caution">
    <text evidence="7">The sequence shown here is derived from an EMBL/GenBank/DDBJ whole genome shotgun (WGS) entry which is preliminary data.</text>
</comment>
<sequence length="332" mass="34952">MRVKQQLPLQKRGTWLQDLGDWWTFLILILLVIIFSITAPGFATGQNFVSTTVSASNTVILAIAETFVIITGGIDLSVGAILGLSGIVGATVMQNMMVHGDMPALILGVLAGLGTGIVAGAVNGFVISFMEITPFIATLGMLGIGTGLTYLVSNGTDIVNIPPELSTFGDAVLFNFIGIPALLALVLLLLAWFFLTKTRFGKYTYAIGSNAEGTRRSGVNVKAHLFKIYTLSGLLSGFAGVLIVARLATGSPLEGTNDELNAIASVVIGGASLFGGRGTLFGSTVGALVISVLVSGLVIMGVQPYWQQVTIGVIIILAVYVDQRRYRNRVLK</sequence>
<reference evidence="7 8" key="1">
    <citation type="submission" date="2017-02" db="EMBL/GenBank/DDBJ databases">
        <title>Draft genome of Acidibacillus ferrooxidans Huett2.</title>
        <authorList>
            <person name="Schopf S."/>
        </authorList>
    </citation>
    <scope>NUCLEOTIDE SEQUENCE [LARGE SCALE GENOMIC DNA]</scope>
    <source>
        <strain evidence="7 8">Huett2</strain>
    </source>
</reference>
<evidence type="ECO:0000313" key="7">
    <source>
        <dbReference type="EMBL" id="OPG15210.1"/>
    </source>
</evidence>
<accession>A0A1V4EQT8</accession>
<gene>
    <name evidence="7" type="ORF">B2M26_13605</name>
</gene>
<feature type="transmembrane region" description="Helical" evidence="6">
    <location>
        <begin position="21"/>
        <end position="42"/>
    </location>
</feature>
<feature type="transmembrane region" description="Helical" evidence="6">
    <location>
        <begin position="260"/>
        <end position="276"/>
    </location>
</feature>
<comment type="subcellular location">
    <subcellularLocation>
        <location evidence="1">Cell membrane</location>
        <topology evidence="1">Multi-pass membrane protein</topology>
    </subcellularLocation>
</comment>
<feature type="transmembrane region" description="Helical" evidence="6">
    <location>
        <begin position="281"/>
        <end position="299"/>
    </location>
</feature>